<accession>A0ABM7IM89</accession>
<evidence type="ECO:0008006" key="3">
    <source>
        <dbReference type="Google" id="ProtNLM"/>
    </source>
</evidence>
<dbReference type="RefSeq" id="WP_138230361.1">
    <property type="nucleotide sequence ID" value="NZ_AP022577.1"/>
</dbReference>
<evidence type="ECO:0000313" key="2">
    <source>
        <dbReference type="Proteomes" id="UP000465609"/>
    </source>
</evidence>
<protein>
    <recommendedName>
        <fullName evidence="3">ESX-1 secretion-associated protein</fullName>
    </recommendedName>
</protein>
<proteinExistence type="predicted"/>
<organism evidence="1 2">
    <name type="scientific">Mycolicibacterium aubagnense</name>
    <dbReference type="NCBI Taxonomy" id="319707"/>
    <lineage>
        <taxon>Bacteria</taxon>
        <taxon>Bacillati</taxon>
        <taxon>Actinomycetota</taxon>
        <taxon>Actinomycetes</taxon>
        <taxon>Mycobacteriales</taxon>
        <taxon>Mycobacteriaceae</taxon>
        <taxon>Mycolicibacterium</taxon>
    </lineage>
</organism>
<keyword evidence="2" id="KW-1185">Reference proteome</keyword>
<gene>
    <name evidence="1" type="ORF">MAUB_58010</name>
</gene>
<evidence type="ECO:0000313" key="1">
    <source>
        <dbReference type="EMBL" id="BBX87928.1"/>
    </source>
</evidence>
<sequence length="112" mass="11587">MTSGDTVEIADRGTFLSKVEAIRTAVTSLRTFGDQLARVVDEAEKEASSFTTGGPAPVYHDVLTGLRSWSNAGRAATDALCSIAGSCADTASDKFSKITATDGAAANKIKTL</sequence>
<reference evidence="1 2" key="1">
    <citation type="journal article" date="2019" name="Emerg. Microbes Infect.">
        <title>Comprehensive subspecies identification of 175 nontuberculous mycobacteria species based on 7547 genomic profiles.</title>
        <authorList>
            <person name="Matsumoto Y."/>
            <person name="Kinjo T."/>
            <person name="Motooka D."/>
            <person name="Nabeya D."/>
            <person name="Jung N."/>
            <person name="Uechi K."/>
            <person name="Horii T."/>
            <person name="Iida T."/>
            <person name="Fujita J."/>
            <person name="Nakamura S."/>
        </authorList>
    </citation>
    <scope>NUCLEOTIDE SEQUENCE [LARGE SCALE GENOMIC DNA]</scope>
    <source>
        <strain evidence="1 2">JCM 15296</strain>
    </source>
</reference>
<dbReference type="Proteomes" id="UP000465609">
    <property type="component" value="Chromosome"/>
</dbReference>
<name>A0ABM7IM89_9MYCO</name>
<dbReference type="EMBL" id="AP022577">
    <property type="protein sequence ID" value="BBX87928.1"/>
    <property type="molecule type" value="Genomic_DNA"/>
</dbReference>